<evidence type="ECO:0000313" key="1">
    <source>
        <dbReference type="EMBL" id="URI09423.1"/>
    </source>
</evidence>
<reference evidence="1" key="1">
    <citation type="submission" date="2022-05" db="EMBL/GenBank/DDBJ databases">
        <title>An RpoN-dependent PEP-CTERM gene is involved in floc formation of an Aquincola tertiaricarbonis strain.</title>
        <authorList>
            <person name="Qiu D."/>
            <person name="Xia M."/>
        </authorList>
    </citation>
    <scope>NUCLEOTIDE SEQUENCE</scope>
    <source>
        <strain evidence="1">RN12</strain>
    </source>
</reference>
<gene>
    <name evidence="1" type="ORF">MW290_28065</name>
</gene>
<keyword evidence="2" id="KW-1185">Reference proteome</keyword>
<organism evidence="1 2">
    <name type="scientific">Aquincola tertiaricarbonis</name>
    <dbReference type="NCBI Taxonomy" id="391953"/>
    <lineage>
        <taxon>Bacteria</taxon>
        <taxon>Pseudomonadati</taxon>
        <taxon>Pseudomonadota</taxon>
        <taxon>Betaproteobacteria</taxon>
        <taxon>Burkholderiales</taxon>
        <taxon>Sphaerotilaceae</taxon>
        <taxon>Aquincola</taxon>
    </lineage>
</organism>
<dbReference type="Proteomes" id="UP001056201">
    <property type="component" value="Chromosome 2"/>
</dbReference>
<accession>A0ABY4SCI2</accession>
<evidence type="ECO:0000313" key="2">
    <source>
        <dbReference type="Proteomes" id="UP001056201"/>
    </source>
</evidence>
<proteinExistence type="predicted"/>
<sequence>MDAADYYFRRMQEALGRMENATRQAPVVSAEVVRAVGDITVTASSMQSTATPEIFALAETLMRASQNSGDAAIKNKREPAEMEAFEQARKAYRLNAAGQIRDLSVRSPCFIAADISKTAEK</sequence>
<protein>
    <submittedName>
        <fullName evidence="1">Uncharacterized protein</fullName>
    </submittedName>
</protein>
<dbReference type="EMBL" id="CP097636">
    <property type="protein sequence ID" value="URI09423.1"/>
    <property type="molecule type" value="Genomic_DNA"/>
</dbReference>
<dbReference type="RefSeq" id="WP_250197650.1">
    <property type="nucleotide sequence ID" value="NZ_CP097636.1"/>
</dbReference>
<name>A0ABY4SCI2_AQUTE</name>